<organism evidence="1 2">
    <name type="scientific">Kingdonia uniflora</name>
    <dbReference type="NCBI Taxonomy" id="39325"/>
    <lineage>
        <taxon>Eukaryota</taxon>
        <taxon>Viridiplantae</taxon>
        <taxon>Streptophyta</taxon>
        <taxon>Embryophyta</taxon>
        <taxon>Tracheophyta</taxon>
        <taxon>Spermatophyta</taxon>
        <taxon>Magnoliopsida</taxon>
        <taxon>Ranunculales</taxon>
        <taxon>Circaeasteraceae</taxon>
        <taxon>Kingdonia</taxon>
    </lineage>
</organism>
<keyword evidence="2" id="KW-1185">Reference proteome</keyword>
<dbReference type="EMBL" id="JACGCM010001620">
    <property type="protein sequence ID" value="KAF6152545.1"/>
    <property type="molecule type" value="Genomic_DNA"/>
</dbReference>
<dbReference type="AlphaFoldDB" id="A0A7J7MCB9"/>
<comment type="caution">
    <text evidence="1">The sequence shown here is derived from an EMBL/GenBank/DDBJ whole genome shotgun (WGS) entry which is preliminary data.</text>
</comment>
<proteinExistence type="predicted"/>
<name>A0A7J7MCB9_9MAGN</name>
<evidence type="ECO:0000313" key="1">
    <source>
        <dbReference type="EMBL" id="KAF6152545.1"/>
    </source>
</evidence>
<dbReference type="Proteomes" id="UP000541444">
    <property type="component" value="Unassembled WGS sequence"/>
</dbReference>
<accession>A0A7J7MCB9</accession>
<reference evidence="1 2" key="1">
    <citation type="journal article" date="2020" name="IScience">
        <title>Genome Sequencing of the Endangered Kingdonia uniflora (Circaeasteraceae, Ranunculales) Reveals Potential Mechanisms of Evolutionary Specialization.</title>
        <authorList>
            <person name="Sun Y."/>
            <person name="Deng T."/>
            <person name="Zhang A."/>
            <person name="Moore M.J."/>
            <person name="Landis J.B."/>
            <person name="Lin N."/>
            <person name="Zhang H."/>
            <person name="Zhang X."/>
            <person name="Huang J."/>
            <person name="Zhang X."/>
            <person name="Sun H."/>
            <person name="Wang H."/>
        </authorList>
    </citation>
    <scope>NUCLEOTIDE SEQUENCE [LARGE SCALE GENOMIC DNA]</scope>
    <source>
        <strain evidence="1">TB1705</strain>
        <tissue evidence="1">Leaf</tissue>
    </source>
</reference>
<sequence>MLGSSSRGAYFRCGSSEHWVRDFPWKDIKCEEQGCVGTRTLGTCRQKEHYGEEFLKCYTCKNFQWLKDAIAEADVKENKKALNLKVKVIAKIDLDEFINDCRGKATI</sequence>
<protein>
    <submittedName>
        <fullName evidence="1">Uncharacterized protein</fullName>
    </submittedName>
</protein>
<gene>
    <name evidence="1" type="ORF">GIB67_012992</name>
</gene>
<evidence type="ECO:0000313" key="2">
    <source>
        <dbReference type="Proteomes" id="UP000541444"/>
    </source>
</evidence>